<protein>
    <recommendedName>
        <fullName evidence="2">Fibronectin type-III domain-containing protein</fullName>
    </recommendedName>
</protein>
<accession>A0A4R5CIV3</accession>
<feature type="non-terminal residue" evidence="3">
    <location>
        <position position="941"/>
    </location>
</feature>
<dbReference type="RefSeq" id="WP_132067624.1">
    <property type="nucleotide sequence ID" value="NZ_SMFN01000045.1"/>
</dbReference>
<dbReference type="SUPFAM" id="SSF49265">
    <property type="entry name" value="Fibronectin type III"/>
    <property type="match status" value="1"/>
</dbReference>
<gene>
    <name evidence="3" type="ORF">E0F91_17430</name>
</gene>
<dbReference type="Proteomes" id="UP000294644">
    <property type="component" value="Unassembled WGS sequence"/>
</dbReference>
<evidence type="ECO:0000259" key="2">
    <source>
        <dbReference type="PROSITE" id="PS50853"/>
    </source>
</evidence>
<dbReference type="InterPro" id="IPR003961">
    <property type="entry name" value="FN3_dom"/>
</dbReference>
<proteinExistence type="predicted"/>
<organism evidence="3 4">
    <name type="scientific">Flavobacterium sandaracinum</name>
    <dbReference type="NCBI Taxonomy" id="2541733"/>
    <lineage>
        <taxon>Bacteria</taxon>
        <taxon>Pseudomonadati</taxon>
        <taxon>Bacteroidota</taxon>
        <taxon>Flavobacteriia</taxon>
        <taxon>Flavobacteriales</taxon>
        <taxon>Flavobacteriaceae</taxon>
        <taxon>Flavobacterium</taxon>
    </lineage>
</organism>
<dbReference type="InterPro" id="IPR036116">
    <property type="entry name" value="FN3_sf"/>
</dbReference>
<sequence>MKKKLLLFLLFHLLFGFSLSSKNLPGDEKLNYLNFKLIPESISLDTVKKQIKKSKFLRNLKISAVLPSPLTAAGSLCGDGINPVQVNISAFGVNGNEIIEWFTSQSSVIPIYTGNIYSPNISATRTYYVQSRLGGDISIRVPVVASVYIVPPAVTLTVSPANNVSSPLCLGTTVTFTATGGGDLFEFSVDGVVKQGMSTNTTYVTNTLTDGQVVRVRTRYAVNFDGNVTEKAWGTGALEDNFLSAPLSASANTGYINSLKISPAEDKLTFGITGKVLSNRRILLFLDTKSGGFNISNYGDELGSIPVVNAFNYFNNSPSTFDSYFQADYCLAIGTDLGENNYSADIIELRTGLSIKTNIGIVATGSPSSVMGVDKNNSGVKDYNLGFEVEILKSLIGYTTGDIKFFAMTIADQDETNYSVTNSFLSPERASNLDYGNGAIDFNSKDSNPVVVASSALTPCYAEANITMSYVENPTIATVGADQSKCVLTSDPLGGNTPLAGVGSWSKKSGPGEVNFSDVASGTSTARVTEEGIYVFTWTISNGQCTPSSSDISVEYNITLPPSVDSVVQPNCINNTGSVVLNNLPSLGTWTITPSLGSPVSGSGSSYEFNDLVPETTYTFTVTGLNNCPSVPSAAVIINAVPLPPVVPSTASVVQPTCATPSGSISITTQSGVEYSLDGTTYQSSNTFSGLTPNNYTLYVRNTADNTCATPSSTVITINAVPLPPVVPTTASVVQPTCATPSGSISITTQSGVEYSLDGTTYQSSNTFSGLTPNNYTLYVRNTADNTCVTPSSTVITINAVPLPPVVPTTASVVQPTCATPSGSISITTQSGVEYSLDGTTYQSSNTFSGLTPNNYTLYVRNTADNTCVTPSSTVIMINAVPLPPVVPTTASVVQPTCATPSGSIFITTQSGVEYSLDGTTYQSSNTFSGLAPNNYTLYVR</sequence>
<feature type="signal peptide" evidence="1">
    <location>
        <begin position="1"/>
        <end position="20"/>
    </location>
</feature>
<dbReference type="OrthoDB" id="1391397at2"/>
<keyword evidence="4" id="KW-1185">Reference proteome</keyword>
<reference evidence="3 4" key="1">
    <citation type="submission" date="2019-03" db="EMBL/GenBank/DDBJ databases">
        <title>Flavobacterium LB-D12 sp. nov., isolated from arctic soil.</title>
        <authorList>
            <person name="Chaudhary D.K."/>
        </authorList>
    </citation>
    <scope>NUCLEOTIDE SEQUENCE [LARGE SCALE GENOMIC DNA]</scope>
    <source>
        <strain evidence="3 4">LB-D12</strain>
    </source>
</reference>
<dbReference type="EMBL" id="SMFN01000045">
    <property type="protein sequence ID" value="TDD99056.1"/>
    <property type="molecule type" value="Genomic_DNA"/>
</dbReference>
<dbReference type="AlphaFoldDB" id="A0A4R5CIV3"/>
<comment type="caution">
    <text evidence="3">The sequence shown here is derived from an EMBL/GenBank/DDBJ whole genome shotgun (WGS) entry which is preliminary data.</text>
</comment>
<feature type="chain" id="PRO_5020618094" description="Fibronectin type-III domain-containing protein" evidence="1">
    <location>
        <begin position="21"/>
        <end position="941"/>
    </location>
</feature>
<feature type="domain" description="Fibronectin type-III" evidence="2">
    <location>
        <begin position="539"/>
        <end position="644"/>
    </location>
</feature>
<dbReference type="PROSITE" id="PS50853">
    <property type="entry name" value="FN3"/>
    <property type="match status" value="1"/>
</dbReference>
<name>A0A4R5CIV3_9FLAO</name>
<evidence type="ECO:0000256" key="1">
    <source>
        <dbReference type="SAM" id="SignalP"/>
    </source>
</evidence>
<keyword evidence="1" id="KW-0732">Signal</keyword>
<evidence type="ECO:0000313" key="3">
    <source>
        <dbReference type="EMBL" id="TDD99056.1"/>
    </source>
</evidence>
<evidence type="ECO:0000313" key="4">
    <source>
        <dbReference type="Proteomes" id="UP000294644"/>
    </source>
</evidence>